<dbReference type="PANTHER" id="PTHR34978">
    <property type="entry name" value="POSSIBLE SENSOR-TRANSDUCER PROTEIN BLAR"/>
    <property type="match status" value="1"/>
</dbReference>
<dbReference type="OrthoDB" id="1522859at2"/>
<organism evidence="3 4">
    <name type="scientific">Neolewinella aurantiaca</name>
    <dbReference type="NCBI Taxonomy" id="2602767"/>
    <lineage>
        <taxon>Bacteria</taxon>
        <taxon>Pseudomonadati</taxon>
        <taxon>Bacteroidota</taxon>
        <taxon>Saprospiria</taxon>
        <taxon>Saprospirales</taxon>
        <taxon>Lewinellaceae</taxon>
        <taxon>Neolewinella</taxon>
    </lineage>
</organism>
<dbReference type="InterPro" id="IPR052173">
    <property type="entry name" value="Beta-lactam_resp_regulator"/>
</dbReference>
<dbReference type="EMBL" id="VOXD01000005">
    <property type="protein sequence ID" value="TXF90794.1"/>
    <property type="molecule type" value="Genomic_DNA"/>
</dbReference>
<evidence type="ECO:0000313" key="3">
    <source>
        <dbReference type="EMBL" id="TXF90794.1"/>
    </source>
</evidence>
<dbReference type="PANTHER" id="PTHR34978:SF3">
    <property type="entry name" value="SLR0241 PROTEIN"/>
    <property type="match status" value="1"/>
</dbReference>
<dbReference type="Proteomes" id="UP000321907">
    <property type="component" value="Unassembled WGS sequence"/>
</dbReference>
<keyword evidence="1" id="KW-0812">Transmembrane</keyword>
<name>A0A5C7FHU6_9BACT</name>
<feature type="domain" description="Peptidase M56" evidence="2">
    <location>
        <begin position="175"/>
        <end position="270"/>
    </location>
</feature>
<comment type="caution">
    <text evidence="3">The sequence shown here is derived from an EMBL/GenBank/DDBJ whole genome shotgun (WGS) entry which is preliminary data.</text>
</comment>
<sequence length="654" mass="74016">MSTLLIASVFLLLLWPAYAALLKYSERYALNRFLLVAVMVAVCALPFVSFESPAPAITQSLQGTIEYVELRSSPSEVIAPVVERTTAEIEPVEAQALTEKPIHKAQTSSLVYFGGVGLMLVLLSGRMLFLLSLHLRSRLKHRAGYRLLHPGASPGQAFTFGRSVYFSQDVPDDPDFDHILTHERVHARQLHSVDIMLAEVFLCLFWFHPVAWWLRTKMRANLEYLVDKAVVKQGADRRNYQLALVRQSVAAQGLALALPFSEPSLKSRITRMTGLPEYRVIGILAAVALTFWLGVAMVVVNGKSSPPDISTVLPRETTFAAPSMEDVQESFLQRNRSGIESFELYFRRLPTPYEFAQIRQMLGALDNTRFSLYHPCDAEEGEFVLQLSHWLNLEARMPFYLKEGDLMEYQNVFKLEPHDLGGTDGAPHVSAGYFRPMVKTTVLDEEDPFGRHGRMFMSSDSANAYSKELDERSADRLVRLDDYREDIADEEIAVFINGERRTLRDYPEGQVNTYGSSNEVDPIMVKINDRPVPTWSQSYFATWAEVEAASGPALLPANERMNCLLGMSGNQWGQTRNVRYGYTGSSRAWFERMHLPEGRKILYYLNDELSTAAEVLDRKFEYADVQVGYDRNNPNGDIIVQAIDELSWFVTTVE</sequence>
<accession>A0A5C7FHU6</accession>
<feature type="transmembrane region" description="Helical" evidence="1">
    <location>
        <begin position="29"/>
        <end position="50"/>
    </location>
</feature>
<dbReference type="RefSeq" id="WP_147929622.1">
    <property type="nucleotide sequence ID" value="NZ_VOXD01000005.1"/>
</dbReference>
<dbReference type="Pfam" id="PF05569">
    <property type="entry name" value="Peptidase_M56"/>
    <property type="match status" value="1"/>
</dbReference>
<feature type="transmembrane region" description="Helical" evidence="1">
    <location>
        <begin position="110"/>
        <end position="131"/>
    </location>
</feature>
<dbReference type="CDD" id="cd07341">
    <property type="entry name" value="M56_BlaR1_MecR1_like"/>
    <property type="match status" value="1"/>
</dbReference>
<evidence type="ECO:0000259" key="2">
    <source>
        <dbReference type="Pfam" id="PF05569"/>
    </source>
</evidence>
<dbReference type="AlphaFoldDB" id="A0A5C7FHU6"/>
<proteinExistence type="predicted"/>
<feature type="transmembrane region" description="Helical" evidence="1">
    <location>
        <begin position="278"/>
        <end position="300"/>
    </location>
</feature>
<dbReference type="InterPro" id="IPR008756">
    <property type="entry name" value="Peptidase_M56"/>
</dbReference>
<keyword evidence="4" id="KW-1185">Reference proteome</keyword>
<reference evidence="3 4" key="1">
    <citation type="submission" date="2019-08" db="EMBL/GenBank/DDBJ databases">
        <title>Lewinella sp. strain SSH13 Genome sequencing and assembly.</title>
        <authorList>
            <person name="Kim I."/>
        </authorList>
    </citation>
    <scope>NUCLEOTIDE SEQUENCE [LARGE SCALE GENOMIC DNA]</scope>
    <source>
        <strain evidence="3 4">SSH13</strain>
    </source>
</reference>
<keyword evidence="1" id="KW-0472">Membrane</keyword>
<gene>
    <name evidence="3" type="ORF">FUA23_04975</name>
</gene>
<keyword evidence="1" id="KW-1133">Transmembrane helix</keyword>
<evidence type="ECO:0000256" key="1">
    <source>
        <dbReference type="SAM" id="Phobius"/>
    </source>
</evidence>
<evidence type="ECO:0000313" key="4">
    <source>
        <dbReference type="Proteomes" id="UP000321907"/>
    </source>
</evidence>
<protein>
    <recommendedName>
        <fullName evidence="2">Peptidase M56 domain-containing protein</fullName>
    </recommendedName>
</protein>